<evidence type="ECO:0000256" key="7">
    <source>
        <dbReference type="ARBA" id="ARBA00034721"/>
    </source>
</evidence>
<reference evidence="15" key="1">
    <citation type="thesis" date="2020" institute="ProQuest LLC" country="789 East Eisenhower Parkway, Ann Arbor, MI, USA">
        <title>Comparative Genomics and Chromosome Evolution.</title>
        <authorList>
            <person name="Mudd A.B."/>
        </authorList>
    </citation>
    <scope>NUCLEOTIDE SEQUENCE</scope>
    <source>
        <strain evidence="15">Female2</strain>
        <tissue evidence="15">Blood</tissue>
    </source>
</reference>
<evidence type="ECO:0000256" key="11">
    <source>
        <dbReference type="PROSITE-ProRule" id="PRU00581"/>
    </source>
</evidence>
<evidence type="ECO:0000259" key="14">
    <source>
        <dbReference type="PROSITE" id="PS51225"/>
    </source>
</evidence>
<comment type="subcellular location">
    <subcellularLocation>
        <location evidence="1">Apical cell membrane</location>
        <topology evidence="1">Multi-pass membrane protein</topology>
    </subcellularLocation>
    <subcellularLocation>
        <location evidence="8">Myelin membrane</location>
        <topology evidence="8">Multi-pass membrane protein</topology>
    </subcellularLocation>
</comment>
<keyword evidence="4 11" id="KW-0812">Transmembrane</keyword>
<organism evidence="15 16">
    <name type="scientific">Hymenochirus boettgeri</name>
    <name type="common">Congo dwarf clawed frog</name>
    <dbReference type="NCBI Taxonomy" id="247094"/>
    <lineage>
        <taxon>Eukaryota</taxon>
        <taxon>Metazoa</taxon>
        <taxon>Chordata</taxon>
        <taxon>Craniata</taxon>
        <taxon>Vertebrata</taxon>
        <taxon>Euteleostomi</taxon>
        <taxon>Amphibia</taxon>
        <taxon>Batrachia</taxon>
        <taxon>Anura</taxon>
        <taxon>Pipoidea</taxon>
        <taxon>Pipidae</taxon>
        <taxon>Pipinae</taxon>
        <taxon>Hymenochirus</taxon>
    </lineage>
</organism>
<feature type="transmembrane region" description="Helical" evidence="13">
    <location>
        <begin position="142"/>
        <end position="166"/>
    </location>
</feature>
<protein>
    <recommendedName>
        <fullName evidence="9">Plasmolipin</fullName>
    </recommendedName>
    <alternativeName>
        <fullName evidence="10">Plasma membrane proteolipid</fullName>
    </alternativeName>
</protein>
<evidence type="ECO:0000256" key="8">
    <source>
        <dbReference type="ARBA" id="ARBA00049979"/>
    </source>
</evidence>
<feature type="domain" description="MARVEL" evidence="14">
    <location>
        <begin position="34"/>
        <end position="167"/>
    </location>
</feature>
<dbReference type="PANTHER" id="PTHR22776">
    <property type="entry name" value="MARVEL-CONTAINING POTENTIAL LIPID RAFT-ASSOCIATED PROTEIN"/>
    <property type="match status" value="1"/>
</dbReference>
<dbReference type="PRINTS" id="PR01884">
    <property type="entry name" value="MALPROTEIN"/>
</dbReference>
<keyword evidence="5 13" id="KW-1133">Transmembrane helix</keyword>
<comment type="caution">
    <text evidence="15">The sequence shown here is derived from an EMBL/GenBank/DDBJ whole genome shotgun (WGS) entry which is preliminary data.</text>
</comment>
<evidence type="ECO:0000256" key="10">
    <source>
        <dbReference type="ARBA" id="ARBA00050050"/>
    </source>
</evidence>
<feature type="transmembrane region" description="Helical" evidence="13">
    <location>
        <begin position="67"/>
        <end position="90"/>
    </location>
</feature>
<feature type="transmembrane region" description="Helical" evidence="13">
    <location>
        <begin position="32"/>
        <end position="55"/>
    </location>
</feature>
<name>A0A8T2J1M7_9PIPI</name>
<sequence>MAEFPSKVSTHTSTPDAASSSRGCLGFLSLDVGFLSSIPGILMVLETAFGLLVWALVADSNYPPTSAYGWVLFVSVFCWLVTLCLLIIFLVQLQMRITIIPWPLVVLIYHAAATALYVTGFITCAASVQTTSYFSYNYNRKAAASFFACVVMIAYGGSTFFSLMAWRGSGSNAATAQA</sequence>
<proteinExistence type="inferred from homology"/>
<dbReference type="InterPro" id="IPR050578">
    <property type="entry name" value="MARVEL-CKLF_proteins"/>
</dbReference>
<evidence type="ECO:0000256" key="2">
    <source>
        <dbReference type="ARBA" id="ARBA00011815"/>
    </source>
</evidence>
<comment type="similarity">
    <text evidence="7">Belongs to the MAL family.</text>
</comment>
<dbReference type="PROSITE" id="PS51225">
    <property type="entry name" value="MARVEL"/>
    <property type="match status" value="1"/>
</dbReference>
<dbReference type="EMBL" id="JAACNH010000007">
    <property type="protein sequence ID" value="KAG8437314.1"/>
    <property type="molecule type" value="Genomic_DNA"/>
</dbReference>
<dbReference type="Pfam" id="PF01284">
    <property type="entry name" value="MARVEL"/>
    <property type="match status" value="1"/>
</dbReference>
<dbReference type="InterPro" id="IPR013295">
    <property type="entry name" value="MAL"/>
</dbReference>
<keyword evidence="3" id="KW-1003">Cell membrane</keyword>
<dbReference type="GO" id="GO:0016324">
    <property type="term" value="C:apical plasma membrane"/>
    <property type="evidence" value="ECO:0007669"/>
    <property type="project" value="UniProtKB-SubCell"/>
</dbReference>
<evidence type="ECO:0000256" key="12">
    <source>
        <dbReference type="SAM" id="MobiDB-lite"/>
    </source>
</evidence>
<evidence type="ECO:0000256" key="9">
    <source>
        <dbReference type="ARBA" id="ARBA00050024"/>
    </source>
</evidence>
<feature type="transmembrane region" description="Helical" evidence="13">
    <location>
        <begin position="102"/>
        <end position="122"/>
    </location>
</feature>
<evidence type="ECO:0000256" key="1">
    <source>
        <dbReference type="ARBA" id="ARBA00004424"/>
    </source>
</evidence>
<dbReference type="PANTHER" id="PTHR22776:SF9">
    <property type="entry name" value="PLASMOLIPIN"/>
    <property type="match status" value="1"/>
</dbReference>
<gene>
    <name evidence="15" type="ORF">GDO86_008136</name>
</gene>
<evidence type="ECO:0000313" key="15">
    <source>
        <dbReference type="EMBL" id="KAG8437314.1"/>
    </source>
</evidence>
<evidence type="ECO:0000256" key="13">
    <source>
        <dbReference type="SAM" id="Phobius"/>
    </source>
</evidence>
<evidence type="ECO:0000313" key="16">
    <source>
        <dbReference type="Proteomes" id="UP000812440"/>
    </source>
</evidence>
<dbReference type="Proteomes" id="UP000812440">
    <property type="component" value="Chromosome 4"/>
</dbReference>
<dbReference type="AlphaFoldDB" id="A0A8T2J1M7"/>
<keyword evidence="6 11" id="KW-0472">Membrane</keyword>
<dbReference type="InterPro" id="IPR008253">
    <property type="entry name" value="Marvel"/>
</dbReference>
<evidence type="ECO:0000256" key="6">
    <source>
        <dbReference type="ARBA" id="ARBA00023136"/>
    </source>
</evidence>
<comment type="subunit">
    <text evidence="2">Forms oligomers.</text>
</comment>
<evidence type="ECO:0000256" key="4">
    <source>
        <dbReference type="ARBA" id="ARBA00022692"/>
    </source>
</evidence>
<evidence type="ECO:0000256" key="3">
    <source>
        <dbReference type="ARBA" id="ARBA00022475"/>
    </source>
</evidence>
<dbReference type="GO" id="GO:0042552">
    <property type="term" value="P:myelination"/>
    <property type="evidence" value="ECO:0007669"/>
    <property type="project" value="TreeGrafter"/>
</dbReference>
<evidence type="ECO:0000256" key="5">
    <source>
        <dbReference type="ARBA" id="ARBA00022989"/>
    </source>
</evidence>
<feature type="region of interest" description="Disordered" evidence="12">
    <location>
        <begin position="1"/>
        <end position="20"/>
    </location>
</feature>
<dbReference type="GO" id="GO:0019911">
    <property type="term" value="F:structural constituent of myelin sheath"/>
    <property type="evidence" value="ECO:0007669"/>
    <property type="project" value="TreeGrafter"/>
</dbReference>
<dbReference type="OrthoDB" id="6258237at2759"/>
<feature type="compositionally biased region" description="Polar residues" evidence="12">
    <location>
        <begin position="7"/>
        <end position="20"/>
    </location>
</feature>
<dbReference type="GO" id="GO:0043209">
    <property type="term" value="C:myelin sheath"/>
    <property type="evidence" value="ECO:0007669"/>
    <property type="project" value="UniProtKB-SubCell"/>
</dbReference>
<keyword evidence="16" id="KW-1185">Reference proteome</keyword>
<accession>A0A8T2J1M7</accession>